<dbReference type="GO" id="GO:0004222">
    <property type="term" value="F:metalloendopeptidase activity"/>
    <property type="evidence" value="ECO:0007669"/>
    <property type="project" value="InterPro"/>
</dbReference>
<protein>
    <submittedName>
        <fullName evidence="8">Oligoendopeptidase F</fullName>
    </submittedName>
</protein>
<comment type="caution">
    <text evidence="8">The sequence shown here is derived from an EMBL/GenBank/DDBJ whole genome shotgun (WGS) entry which is preliminary data.</text>
</comment>
<dbReference type="GO" id="GO:0046872">
    <property type="term" value="F:metal ion binding"/>
    <property type="evidence" value="ECO:0007669"/>
    <property type="project" value="UniProtKB-UniRule"/>
</dbReference>
<comment type="cofactor">
    <cofactor evidence="6">
        <name>Zn(2+)</name>
        <dbReference type="ChEBI" id="CHEBI:29105"/>
    </cofactor>
    <text evidence="6">Binds 1 zinc ion.</text>
</comment>
<accession>A0A4R6PJB3</accession>
<dbReference type="RefSeq" id="WP_084476232.1">
    <property type="nucleotide sequence ID" value="NZ_SNXK01000004.1"/>
</dbReference>
<dbReference type="SUPFAM" id="SSF55486">
    <property type="entry name" value="Metalloproteases ('zincins'), catalytic domain"/>
    <property type="match status" value="1"/>
</dbReference>
<dbReference type="InterPro" id="IPR042088">
    <property type="entry name" value="OligoPept_F_C"/>
</dbReference>
<name>A0A4R6PJB3_NOCIG</name>
<keyword evidence="2 6" id="KW-0479">Metal-binding</keyword>
<dbReference type="Proteomes" id="UP000295087">
    <property type="component" value="Unassembled WGS sequence"/>
</dbReference>
<organism evidence="8 9">
    <name type="scientific">Nocardia ignorata</name>
    <dbReference type="NCBI Taxonomy" id="145285"/>
    <lineage>
        <taxon>Bacteria</taxon>
        <taxon>Bacillati</taxon>
        <taxon>Actinomycetota</taxon>
        <taxon>Actinomycetes</taxon>
        <taxon>Mycobacteriales</taxon>
        <taxon>Nocardiaceae</taxon>
        <taxon>Nocardia</taxon>
    </lineage>
</organism>
<dbReference type="Gene3D" id="1.20.140.70">
    <property type="entry name" value="Oligopeptidase f, N-terminal domain"/>
    <property type="match status" value="1"/>
</dbReference>
<keyword evidence="1 6" id="KW-0645">Protease</keyword>
<evidence type="ECO:0000256" key="3">
    <source>
        <dbReference type="ARBA" id="ARBA00022801"/>
    </source>
</evidence>
<evidence type="ECO:0000256" key="6">
    <source>
        <dbReference type="RuleBase" id="RU003435"/>
    </source>
</evidence>
<dbReference type="Pfam" id="PF01432">
    <property type="entry name" value="Peptidase_M3"/>
    <property type="match status" value="1"/>
</dbReference>
<keyword evidence="3 6" id="KW-0378">Hydrolase</keyword>
<evidence type="ECO:0000256" key="5">
    <source>
        <dbReference type="ARBA" id="ARBA00023049"/>
    </source>
</evidence>
<feature type="domain" description="Peptidase M3A/M3B catalytic" evidence="7">
    <location>
        <begin position="337"/>
        <end position="577"/>
    </location>
</feature>
<keyword evidence="4 6" id="KW-0862">Zinc</keyword>
<gene>
    <name evidence="8" type="ORF">DFR75_10443</name>
</gene>
<evidence type="ECO:0000313" key="9">
    <source>
        <dbReference type="Proteomes" id="UP000295087"/>
    </source>
</evidence>
<evidence type="ECO:0000256" key="1">
    <source>
        <dbReference type="ARBA" id="ARBA00022670"/>
    </source>
</evidence>
<evidence type="ECO:0000313" key="8">
    <source>
        <dbReference type="EMBL" id="TDP37693.1"/>
    </source>
</evidence>
<dbReference type="Gene3D" id="1.10.1370.20">
    <property type="entry name" value="Oligoendopeptidase f, C-terminal domain"/>
    <property type="match status" value="1"/>
</dbReference>
<keyword evidence="5 6" id="KW-0482">Metalloprotease</keyword>
<dbReference type="GO" id="GO:0006508">
    <property type="term" value="P:proteolysis"/>
    <property type="evidence" value="ECO:0007669"/>
    <property type="project" value="UniProtKB-KW"/>
</dbReference>
<dbReference type="AlphaFoldDB" id="A0A4R6PJB3"/>
<proteinExistence type="inferred from homology"/>
<evidence type="ECO:0000259" key="7">
    <source>
        <dbReference type="Pfam" id="PF01432"/>
    </source>
</evidence>
<evidence type="ECO:0000256" key="4">
    <source>
        <dbReference type="ARBA" id="ARBA00022833"/>
    </source>
</evidence>
<dbReference type="EMBL" id="SNXK01000004">
    <property type="protein sequence ID" value="TDP37693.1"/>
    <property type="molecule type" value="Genomic_DNA"/>
</dbReference>
<keyword evidence="9" id="KW-1185">Reference proteome</keyword>
<dbReference type="InterPro" id="IPR001567">
    <property type="entry name" value="Pept_M3A_M3B_dom"/>
</dbReference>
<comment type="similarity">
    <text evidence="6">Belongs to the peptidase M3 family.</text>
</comment>
<reference evidence="8 9" key="1">
    <citation type="submission" date="2019-03" db="EMBL/GenBank/DDBJ databases">
        <title>Genomic Encyclopedia of Type Strains, Phase IV (KMG-IV): sequencing the most valuable type-strain genomes for metagenomic binning, comparative biology and taxonomic classification.</title>
        <authorList>
            <person name="Goeker M."/>
        </authorList>
    </citation>
    <scope>NUCLEOTIDE SEQUENCE [LARGE SCALE GENOMIC DNA]</scope>
    <source>
        <strain evidence="8 9">DSM 44496</strain>
    </source>
</reference>
<evidence type="ECO:0000256" key="2">
    <source>
        <dbReference type="ARBA" id="ARBA00022723"/>
    </source>
</evidence>
<sequence>MEMIQSPTEIVYEGPWDVKELLAAEGGGARTVEQIMAEVDLLMDLFARAQDDTVFDSSELFCGQIAKLAEILDRLKRLRCYAVLVWSTDVNAPGNIRVYEAVTRWASAIQQRLNGFTQVWAAVPEHRALELLADGRVACARQYLLRLRSTGGSTLGEKAAHVLAVKAGTSSESWKQLYYAVADQVRVPYAGAEISMGEALGKLSSREADVRSAALHGLCSVPGRETETMAHILRAIVEDWTTTDCLHGYEHWLERRNRENDVTAASVEALYKSITGNYHLMHRWCRLKARVLDMESLTDSDRLAPLVSSEDDLDWDEALLTAFDSFGWFAADLRKSAERFVENGWIDARTGGGRRVGAFCEFSVPSVHPFIMLSWRGGTQDLITLVHELGHGVHGLLSAGQGVFHQEVPVVHAETIAIFAELIALRRRVDIVERPEERFARLGALIDRVMDLVFRIGALWAFEDGIHRCFKESGALGKDDLRRLWMESQGELYGETVGSYREGYADLWMTVRHFFEVPGYLYSYPYGQLLALCLMDRLEGQKDRSVHLVELLESGGSRGLSDLLAEIGIEIDREAAWRGGIERLASWMDELEQLTRLLKKGSAA</sequence>